<evidence type="ECO:0000256" key="1">
    <source>
        <dbReference type="ARBA" id="ARBA00022723"/>
    </source>
</evidence>
<feature type="region of interest" description="Disordered" evidence="5">
    <location>
        <begin position="347"/>
        <end position="375"/>
    </location>
</feature>
<accession>A0A9P1DIW0</accession>
<keyword evidence="3 4" id="KW-0862">Zinc</keyword>
<dbReference type="EMBL" id="CAMXCT020004990">
    <property type="protein sequence ID" value="CAL1164348.1"/>
    <property type="molecule type" value="Genomic_DNA"/>
</dbReference>
<protein>
    <submittedName>
        <fullName evidence="9">Cleavage and polyadenylation specificity factor CPSF30</fullName>
    </submittedName>
</protein>
<evidence type="ECO:0000259" key="6">
    <source>
        <dbReference type="PROSITE" id="PS50103"/>
    </source>
</evidence>
<dbReference type="OrthoDB" id="410307at2759"/>
<evidence type="ECO:0000313" key="8">
    <source>
        <dbReference type="EMBL" id="CAL1164348.1"/>
    </source>
</evidence>
<dbReference type="PROSITE" id="PS50103">
    <property type="entry name" value="ZF_C3H1"/>
    <property type="match status" value="1"/>
</dbReference>
<organism evidence="7">
    <name type="scientific">Cladocopium goreaui</name>
    <dbReference type="NCBI Taxonomy" id="2562237"/>
    <lineage>
        <taxon>Eukaryota</taxon>
        <taxon>Sar</taxon>
        <taxon>Alveolata</taxon>
        <taxon>Dinophyceae</taxon>
        <taxon>Suessiales</taxon>
        <taxon>Symbiodiniaceae</taxon>
        <taxon>Cladocopium</taxon>
    </lineage>
</organism>
<comment type="caution">
    <text evidence="7">The sequence shown here is derived from an EMBL/GenBank/DDBJ whole genome shotgun (WGS) entry which is preliminary data.</text>
</comment>
<keyword evidence="10" id="KW-1185">Reference proteome</keyword>
<feature type="region of interest" description="Disordered" evidence="5">
    <location>
        <begin position="299"/>
        <end position="334"/>
    </location>
</feature>
<dbReference type="EMBL" id="CAMXCT030004990">
    <property type="protein sequence ID" value="CAL4798285.1"/>
    <property type="molecule type" value="Genomic_DNA"/>
</dbReference>
<dbReference type="EMBL" id="CAMXCT010004990">
    <property type="protein sequence ID" value="CAI4010973.1"/>
    <property type="molecule type" value="Genomic_DNA"/>
</dbReference>
<feature type="zinc finger region" description="C3H1-type" evidence="4">
    <location>
        <begin position="24"/>
        <end position="51"/>
    </location>
</feature>
<evidence type="ECO:0000313" key="9">
    <source>
        <dbReference type="EMBL" id="CAL4798285.1"/>
    </source>
</evidence>
<sequence>MGHCSNPSCRYAHSVDELRVAPNLLKSKMCSFFLDGRCVVGKACRFAHSVQELSQSAVRLLSATEDAPRPAGTRKEAVQAFQNGPRPLGLVADTKLSLRQQFALSKVEAVLMGKAGGFGQVVVAASWEDDLQEASWENLGIRGSPVAAIPFSQDSGEAVSSLKQRTSGRPPRSPRGEQKRPRVPRGLVDTLADLDEFPTAVISFADPVWNGNTMARIWDGRSTSASSLPDKGSEKCVLAGIPYEESMPCSKVNTSPGLESWSLCGRHVFVQKKRPIRLDIEEAMEVCRPGSDKFEQLQLVKIHQRQRARGRSEDPMRRTRRASAAPHSTKGAECSFRRENSRCCGAEPARAAERSDGSQPAARSEGNLSQASRADRRELSEQSCLLCQREPVPGCSSQTTPGQPCAACNCGLRVFQHNTFLTVAEEEDEEFQDLPIRRTKSM</sequence>
<reference evidence="8" key="2">
    <citation type="submission" date="2024-04" db="EMBL/GenBank/DDBJ databases">
        <authorList>
            <person name="Chen Y."/>
            <person name="Shah S."/>
            <person name="Dougan E. K."/>
            <person name="Thang M."/>
            <person name="Chan C."/>
        </authorList>
    </citation>
    <scope>NUCLEOTIDE SEQUENCE [LARGE SCALE GENOMIC DNA]</scope>
</reference>
<evidence type="ECO:0000256" key="2">
    <source>
        <dbReference type="ARBA" id="ARBA00022771"/>
    </source>
</evidence>
<keyword evidence="1 4" id="KW-0479">Metal-binding</keyword>
<dbReference type="Gene3D" id="3.30.1370.210">
    <property type="match status" value="1"/>
</dbReference>
<gene>
    <name evidence="7" type="ORF">C1SCF055_LOCUS36186</name>
</gene>
<proteinExistence type="predicted"/>
<dbReference type="InterPro" id="IPR036855">
    <property type="entry name" value="Znf_CCCH_sf"/>
</dbReference>
<feature type="domain" description="C3H1-type" evidence="6">
    <location>
        <begin position="24"/>
        <end position="51"/>
    </location>
</feature>
<dbReference type="Proteomes" id="UP001152797">
    <property type="component" value="Unassembled WGS sequence"/>
</dbReference>
<evidence type="ECO:0000256" key="5">
    <source>
        <dbReference type="SAM" id="MobiDB-lite"/>
    </source>
</evidence>
<dbReference type="InterPro" id="IPR000571">
    <property type="entry name" value="Znf_CCCH"/>
</dbReference>
<evidence type="ECO:0000256" key="3">
    <source>
        <dbReference type="ARBA" id="ARBA00022833"/>
    </source>
</evidence>
<evidence type="ECO:0000313" key="7">
    <source>
        <dbReference type="EMBL" id="CAI4010973.1"/>
    </source>
</evidence>
<name>A0A9P1DIW0_9DINO</name>
<evidence type="ECO:0000313" key="10">
    <source>
        <dbReference type="Proteomes" id="UP001152797"/>
    </source>
</evidence>
<keyword evidence="2 4" id="KW-0863">Zinc-finger</keyword>
<dbReference type="SUPFAM" id="SSF90229">
    <property type="entry name" value="CCCH zinc finger"/>
    <property type="match status" value="1"/>
</dbReference>
<evidence type="ECO:0000256" key="4">
    <source>
        <dbReference type="PROSITE-ProRule" id="PRU00723"/>
    </source>
</evidence>
<reference evidence="7" key="1">
    <citation type="submission" date="2022-10" db="EMBL/GenBank/DDBJ databases">
        <authorList>
            <person name="Chen Y."/>
            <person name="Dougan E. K."/>
            <person name="Chan C."/>
            <person name="Rhodes N."/>
            <person name="Thang M."/>
        </authorList>
    </citation>
    <scope>NUCLEOTIDE SEQUENCE</scope>
</reference>
<feature type="region of interest" description="Disordered" evidence="5">
    <location>
        <begin position="155"/>
        <end position="185"/>
    </location>
</feature>
<dbReference type="GO" id="GO:0008270">
    <property type="term" value="F:zinc ion binding"/>
    <property type="evidence" value="ECO:0007669"/>
    <property type="project" value="UniProtKB-KW"/>
</dbReference>
<dbReference type="AlphaFoldDB" id="A0A9P1DIW0"/>